<dbReference type="GO" id="GO:0016926">
    <property type="term" value="P:protein desumoylation"/>
    <property type="evidence" value="ECO:0007669"/>
    <property type="project" value="UniProtKB-ARBA"/>
</dbReference>
<name>A0ABC8R7V3_9AQUA</name>
<evidence type="ECO:0000313" key="7">
    <source>
        <dbReference type="Proteomes" id="UP001642360"/>
    </source>
</evidence>
<dbReference type="PANTHER" id="PTHR46915">
    <property type="entry name" value="UBIQUITIN-LIKE PROTEASE 4-RELATED"/>
    <property type="match status" value="1"/>
</dbReference>
<keyword evidence="2" id="KW-0645">Protease</keyword>
<evidence type="ECO:0000256" key="3">
    <source>
        <dbReference type="ARBA" id="ARBA00022801"/>
    </source>
</evidence>
<evidence type="ECO:0000256" key="4">
    <source>
        <dbReference type="ARBA" id="ARBA00022807"/>
    </source>
</evidence>
<sequence length="365" mass="42747">MKKYSRRSKRMREVAATDSKTMSSITAEVGGEGTVKQQAYEQLVAACPDALQNSKSIQVDEEISIFELGSPYLLVKVPHRHRSERRIISKRITTVQNAAFCGEQMREWHPTQQRTTERTRVFGKRKSKQMAEETSDSEVTMPCSFRCRGQSNRNVNCSNMIMSQQGKLDSAMFELHLENLWRNFSEEKRCSFTYLDSLWFTLYMKESFKAKVLNWIKKRDIFSKKYVFIPIVHWCHWNLLILCHFGESLQSKTRTPCMLLLDSLRMANPKRLEPGIRRFVSDVYKAEDRPETKKMICKIPLLVPKVPQQQNGEECGKFVLYYINLFLESAPENFSISEGYPYFMKKDWFTHEGLECFCSRLDSFC</sequence>
<dbReference type="GO" id="GO:0008234">
    <property type="term" value="F:cysteine-type peptidase activity"/>
    <property type="evidence" value="ECO:0007669"/>
    <property type="project" value="UniProtKB-KW"/>
</dbReference>
<dbReference type="GO" id="GO:0006508">
    <property type="term" value="P:proteolysis"/>
    <property type="evidence" value="ECO:0007669"/>
    <property type="project" value="UniProtKB-KW"/>
</dbReference>
<evidence type="ECO:0000256" key="1">
    <source>
        <dbReference type="ARBA" id="ARBA00005234"/>
    </source>
</evidence>
<dbReference type="PANTHER" id="PTHR46915:SF6">
    <property type="entry name" value="CYSTEINE PROTEINASES SUPERFAMILY PROTEIN"/>
    <property type="match status" value="1"/>
</dbReference>
<proteinExistence type="inferred from homology"/>
<feature type="domain" description="Ubiquitin-like protease family profile" evidence="5">
    <location>
        <begin position="120"/>
        <end position="326"/>
    </location>
</feature>
<evidence type="ECO:0000259" key="5">
    <source>
        <dbReference type="PROSITE" id="PS50600"/>
    </source>
</evidence>
<protein>
    <recommendedName>
        <fullName evidence="5">Ubiquitin-like protease family profile domain-containing protein</fullName>
    </recommendedName>
</protein>
<dbReference type="EMBL" id="CAUOFW020001095">
    <property type="protein sequence ID" value="CAK9141078.1"/>
    <property type="molecule type" value="Genomic_DNA"/>
</dbReference>
<keyword evidence="7" id="KW-1185">Reference proteome</keyword>
<keyword evidence="4" id="KW-0788">Thiol protease</keyword>
<evidence type="ECO:0000313" key="6">
    <source>
        <dbReference type="EMBL" id="CAK9141078.1"/>
    </source>
</evidence>
<dbReference type="PROSITE" id="PS50600">
    <property type="entry name" value="ULP_PROTEASE"/>
    <property type="match status" value="1"/>
</dbReference>
<reference evidence="6 7" key="1">
    <citation type="submission" date="2024-02" db="EMBL/GenBank/DDBJ databases">
        <authorList>
            <person name="Vignale AGUSTIN F."/>
            <person name="Sosa J E."/>
            <person name="Modenutti C."/>
        </authorList>
    </citation>
    <scope>NUCLEOTIDE SEQUENCE [LARGE SCALE GENOMIC DNA]</scope>
</reference>
<comment type="similarity">
    <text evidence="1">Belongs to the peptidase C48 family.</text>
</comment>
<dbReference type="Proteomes" id="UP001642360">
    <property type="component" value="Unassembled WGS sequence"/>
</dbReference>
<dbReference type="Gene3D" id="3.30.310.130">
    <property type="entry name" value="Ubiquitin-related"/>
    <property type="match status" value="1"/>
</dbReference>
<evidence type="ECO:0000256" key="2">
    <source>
        <dbReference type="ARBA" id="ARBA00022670"/>
    </source>
</evidence>
<dbReference type="AlphaFoldDB" id="A0ABC8R7V3"/>
<keyword evidence="3" id="KW-0378">Hydrolase</keyword>
<dbReference type="Pfam" id="PF02902">
    <property type="entry name" value="Peptidase_C48"/>
    <property type="match status" value="1"/>
</dbReference>
<comment type="caution">
    <text evidence="6">The sequence shown here is derived from an EMBL/GenBank/DDBJ whole genome shotgun (WGS) entry which is preliminary data.</text>
</comment>
<accession>A0ABC8R7V3</accession>
<dbReference type="InterPro" id="IPR003653">
    <property type="entry name" value="Peptidase_C48_C"/>
</dbReference>
<dbReference type="SUPFAM" id="SSF54001">
    <property type="entry name" value="Cysteine proteinases"/>
    <property type="match status" value="1"/>
</dbReference>
<dbReference type="InterPro" id="IPR038765">
    <property type="entry name" value="Papain-like_cys_pep_sf"/>
</dbReference>
<organism evidence="6 7">
    <name type="scientific">Ilex paraguariensis</name>
    <name type="common">yerba mate</name>
    <dbReference type="NCBI Taxonomy" id="185542"/>
    <lineage>
        <taxon>Eukaryota</taxon>
        <taxon>Viridiplantae</taxon>
        <taxon>Streptophyta</taxon>
        <taxon>Embryophyta</taxon>
        <taxon>Tracheophyta</taxon>
        <taxon>Spermatophyta</taxon>
        <taxon>Magnoliopsida</taxon>
        <taxon>eudicotyledons</taxon>
        <taxon>Gunneridae</taxon>
        <taxon>Pentapetalae</taxon>
        <taxon>asterids</taxon>
        <taxon>campanulids</taxon>
        <taxon>Aquifoliales</taxon>
        <taxon>Aquifoliaceae</taxon>
        <taxon>Ilex</taxon>
    </lineage>
</organism>
<dbReference type="Gene3D" id="1.10.418.20">
    <property type="match status" value="1"/>
</dbReference>
<gene>
    <name evidence="6" type="ORF">ILEXP_LOCUS8599</name>
</gene>